<name>A0AAD5LB70_9CRUS</name>
<keyword evidence="2" id="KW-1185">Reference proteome</keyword>
<organism evidence="1 2">
    <name type="scientific">Daphnia sinensis</name>
    <dbReference type="NCBI Taxonomy" id="1820382"/>
    <lineage>
        <taxon>Eukaryota</taxon>
        <taxon>Metazoa</taxon>
        <taxon>Ecdysozoa</taxon>
        <taxon>Arthropoda</taxon>
        <taxon>Crustacea</taxon>
        <taxon>Branchiopoda</taxon>
        <taxon>Diplostraca</taxon>
        <taxon>Cladocera</taxon>
        <taxon>Anomopoda</taxon>
        <taxon>Daphniidae</taxon>
        <taxon>Daphnia</taxon>
        <taxon>Daphnia similis group</taxon>
    </lineage>
</organism>
<sequence length="52" mass="5963">MLIMKKDLKGTLLANRAVGVESFVMKNVNGKKTRPSCFIPVDRNRNKKRFIV</sequence>
<evidence type="ECO:0000313" key="2">
    <source>
        <dbReference type="Proteomes" id="UP000820818"/>
    </source>
</evidence>
<protein>
    <submittedName>
        <fullName evidence="1">Uncharacterized protein</fullName>
    </submittedName>
</protein>
<comment type="caution">
    <text evidence="1">The sequence shown here is derived from an EMBL/GenBank/DDBJ whole genome shotgun (WGS) entry which is preliminary data.</text>
</comment>
<reference evidence="1 2" key="1">
    <citation type="submission" date="2022-05" db="EMBL/GenBank/DDBJ databases">
        <title>A multi-omics perspective on studying reproductive biology in Daphnia sinensis.</title>
        <authorList>
            <person name="Jia J."/>
        </authorList>
    </citation>
    <scope>NUCLEOTIDE SEQUENCE [LARGE SCALE GENOMIC DNA]</scope>
    <source>
        <strain evidence="1 2">WSL</strain>
    </source>
</reference>
<proteinExistence type="predicted"/>
<gene>
    <name evidence="1" type="ORF">GHT06_019720</name>
</gene>
<dbReference type="AlphaFoldDB" id="A0AAD5LB70"/>
<accession>A0AAD5LB70</accession>
<evidence type="ECO:0000313" key="1">
    <source>
        <dbReference type="EMBL" id="KAI9554448.1"/>
    </source>
</evidence>
<dbReference type="Proteomes" id="UP000820818">
    <property type="component" value="Linkage Group LG8"/>
</dbReference>
<dbReference type="EMBL" id="WJBH02000008">
    <property type="protein sequence ID" value="KAI9554448.1"/>
    <property type="molecule type" value="Genomic_DNA"/>
</dbReference>